<feature type="compositionally biased region" description="Acidic residues" evidence="1">
    <location>
        <begin position="509"/>
        <end position="519"/>
    </location>
</feature>
<feature type="region of interest" description="Disordered" evidence="1">
    <location>
        <begin position="115"/>
        <end position="136"/>
    </location>
</feature>
<feature type="compositionally biased region" description="Low complexity" evidence="1">
    <location>
        <begin position="8"/>
        <end position="17"/>
    </location>
</feature>
<feature type="compositionally biased region" description="Gly residues" evidence="1">
    <location>
        <begin position="696"/>
        <end position="714"/>
    </location>
</feature>
<proteinExistence type="predicted"/>
<feature type="region of interest" description="Disordered" evidence="1">
    <location>
        <begin position="145"/>
        <end position="164"/>
    </location>
</feature>
<dbReference type="AlphaFoldDB" id="A0A8J4BZ38"/>
<feature type="compositionally biased region" description="Basic and acidic residues" evidence="1">
    <location>
        <begin position="289"/>
        <end position="315"/>
    </location>
</feature>
<keyword evidence="3" id="KW-1185">Reference proteome</keyword>
<feature type="compositionally biased region" description="Basic and acidic residues" evidence="1">
    <location>
        <begin position="1067"/>
        <end position="1076"/>
    </location>
</feature>
<organism evidence="2 3">
    <name type="scientific">Volvox africanus</name>
    <dbReference type="NCBI Taxonomy" id="51714"/>
    <lineage>
        <taxon>Eukaryota</taxon>
        <taxon>Viridiplantae</taxon>
        <taxon>Chlorophyta</taxon>
        <taxon>core chlorophytes</taxon>
        <taxon>Chlorophyceae</taxon>
        <taxon>CS clade</taxon>
        <taxon>Chlamydomonadales</taxon>
        <taxon>Volvocaceae</taxon>
        <taxon>Volvox</taxon>
    </lineage>
</organism>
<feature type="compositionally biased region" description="Acidic residues" evidence="1">
    <location>
        <begin position="872"/>
        <end position="887"/>
    </location>
</feature>
<feature type="region of interest" description="Disordered" evidence="1">
    <location>
        <begin position="509"/>
        <end position="528"/>
    </location>
</feature>
<accession>A0A8J4BZ38</accession>
<evidence type="ECO:0000256" key="1">
    <source>
        <dbReference type="SAM" id="MobiDB-lite"/>
    </source>
</evidence>
<feature type="region of interest" description="Disordered" evidence="1">
    <location>
        <begin position="1"/>
        <end position="77"/>
    </location>
</feature>
<feature type="compositionally biased region" description="Acidic residues" evidence="1">
    <location>
        <begin position="1098"/>
        <end position="1110"/>
    </location>
</feature>
<protein>
    <submittedName>
        <fullName evidence="2">Uncharacterized protein</fullName>
    </submittedName>
</protein>
<feature type="region of interest" description="Disordered" evidence="1">
    <location>
        <begin position="1046"/>
        <end position="1153"/>
    </location>
</feature>
<feature type="region of interest" description="Disordered" evidence="1">
    <location>
        <begin position="677"/>
        <end position="890"/>
    </location>
</feature>
<feature type="compositionally biased region" description="Basic and acidic residues" evidence="1">
    <location>
        <begin position="811"/>
        <end position="826"/>
    </location>
</feature>
<evidence type="ECO:0000313" key="3">
    <source>
        <dbReference type="Proteomes" id="UP000747399"/>
    </source>
</evidence>
<reference evidence="2" key="1">
    <citation type="journal article" date="2021" name="Proc. Natl. Acad. Sci. U.S.A.">
        <title>Three genomes in the algal genus Volvox reveal the fate of a haploid sex-determining region after a transition to homothallism.</title>
        <authorList>
            <person name="Yamamoto K."/>
            <person name="Hamaji T."/>
            <person name="Kawai-Toyooka H."/>
            <person name="Matsuzaki R."/>
            <person name="Takahashi F."/>
            <person name="Nishimura Y."/>
            <person name="Kawachi M."/>
            <person name="Noguchi H."/>
            <person name="Minakuchi Y."/>
            <person name="Umen J.G."/>
            <person name="Toyoda A."/>
            <person name="Nozaki H."/>
        </authorList>
    </citation>
    <scope>NUCLEOTIDE SEQUENCE</scope>
    <source>
        <strain evidence="2">NIES-3780</strain>
    </source>
</reference>
<comment type="caution">
    <text evidence="2">The sequence shown here is derived from an EMBL/GenBank/DDBJ whole genome shotgun (WGS) entry which is preliminary data.</text>
</comment>
<feature type="compositionally biased region" description="Gly residues" evidence="1">
    <location>
        <begin position="834"/>
        <end position="859"/>
    </location>
</feature>
<feature type="region of interest" description="Disordered" evidence="1">
    <location>
        <begin position="171"/>
        <end position="390"/>
    </location>
</feature>
<feature type="compositionally biased region" description="Low complexity" evidence="1">
    <location>
        <begin position="448"/>
        <end position="458"/>
    </location>
</feature>
<feature type="compositionally biased region" description="Polar residues" evidence="1">
    <location>
        <begin position="760"/>
        <end position="772"/>
    </location>
</feature>
<feature type="compositionally biased region" description="Basic and acidic residues" evidence="1">
    <location>
        <begin position="18"/>
        <end position="28"/>
    </location>
</feature>
<feature type="compositionally biased region" description="Low complexity" evidence="1">
    <location>
        <begin position="29"/>
        <end position="43"/>
    </location>
</feature>
<gene>
    <name evidence="2" type="ORF">Vafri_21563</name>
</gene>
<feature type="region of interest" description="Disordered" evidence="1">
    <location>
        <begin position="407"/>
        <end position="489"/>
    </location>
</feature>
<dbReference type="Proteomes" id="UP000747399">
    <property type="component" value="Unassembled WGS sequence"/>
</dbReference>
<feature type="compositionally biased region" description="Pro residues" evidence="1">
    <location>
        <begin position="1085"/>
        <end position="1097"/>
    </location>
</feature>
<feature type="compositionally biased region" description="Acidic residues" evidence="1">
    <location>
        <begin position="474"/>
        <end position="485"/>
    </location>
</feature>
<evidence type="ECO:0000313" key="2">
    <source>
        <dbReference type="EMBL" id="GIL68277.1"/>
    </source>
</evidence>
<feature type="compositionally biased region" description="Low complexity" evidence="1">
    <location>
        <begin position="321"/>
        <end position="330"/>
    </location>
</feature>
<dbReference type="EMBL" id="BNCO01000113">
    <property type="protein sequence ID" value="GIL68277.1"/>
    <property type="molecule type" value="Genomic_DNA"/>
</dbReference>
<name>A0A8J4BZ38_9CHLO</name>
<sequence>MKQKQLEQKQQQQQQESRQQHGETEQEQHPQQQTHGSQQLSTLAHGAAEDTGVPQRQRVIRPPGVEPMDTVNPESAAAAAAAAVAAAAALARVSATVSPGVPAGSVGGNVAANGTCSREGAHGEQPAPTPPPLFNSMVATSVGRIAEHDRPGKTRAEEARVGNDRIEIAEAGGAVRSAAPHPANHSGDQCNLSMTVETRQQPQLLRSAAPPSPQQAPASMSNRKRPLGTAAEVPSAKHPKRRPLPIARINQVRREGLFESDGGELNSPLPQLLGRAGSPGGKGLPPVAEARRLEVRPAQEQDERHGQHRALERKSIRQKQRQQVLLPQQKYKSPRFSLLPGQRKEQPWPPLLPHDGVHQPGQEPSPRGQQWQPQDVEEGDVPLDSALPEQLLEEQVLQRQLHELQQQMQEVRRRLQKQPDAGREQKGYVGPSQPPIPPLRRKSKRKAAAFAPAAWGRAIEQGRQGAGGDVGKGDDEEGEVEDEEEAAAKGWVGKDEEELMRQEAEMFGEEDDWQEEEMPGPDAFGRVELMPAGGRKRRRRVDPNIASMLDTLDIGLPPIDPPMVLLRRPDGGPPILCVAVPLGTLRNHGDDAALNNLPVGDLPPGSNLAADLLEDINAAAARGMWPPPMGEEYLPRQPRRAYANHLPPAKGPGHEPPDEGQGFEALAAAAAAAAAMVGSPPAGRRRAQGDVREAGSPGGGAPGSWGAAVGGRGGAKSMRRTRGRAGPTRSRDGRGATRNPEQAAEVLVAPATGPIGARTSRGSSGAAQTGSWRQEAAGGGGPQRGVLRGVMTAERAEGEVSDAETAPVTAKEPEVREVPRALAPRDPRRRLLSSGGGVADAAGDGGGKRGAGGSGGGPAADGAAAGVRSDAERDDEGAPADYPDPEDTFVPLQLPVTAAPFSPGGRLFGRFMGPVTGPYAGQDLFEGGDGGFLGNAEFADEDVAAITERAYEDLLGTFPRSVQRGGAARSGLGSSMSYRVASGGGGDSGSLLAAWAAASAGARCGGPEFPSQQMPPQALYGMQMQYLMAQMARDAGRQTLLSEWAPPLPSKARKGQKQWRSFNAAASRDRGEQERGLKRRVSGPVPKPAPEFSPGPEPEPEDEAAAEEEVAITAEGPNGGTPRPHTSRPGAPLTSRSGRKIIRRYDDAMEYEE</sequence>
<feature type="compositionally biased region" description="Polar residues" evidence="1">
    <location>
        <begin position="186"/>
        <end position="204"/>
    </location>
</feature>